<keyword evidence="9" id="KW-1185">Reference proteome</keyword>
<comment type="caution">
    <text evidence="8">The sequence shown here is derived from an EMBL/GenBank/DDBJ whole genome shotgun (WGS) entry which is preliminary data.</text>
</comment>
<gene>
    <name evidence="8" type="ORF">QE152_g40298</name>
</gene>
<keyword evidence="6 8" id="KW-0695">RNA-directed DNA polymerase</keyword>
<proteinExistence type="predicted"/>
<dbReference type="PANTHER" id="PTHR37984">
    <property type="entry name" value="PROTEIN CBG26694"/>
    <property type="match status" value="1"/>
</dbReference>
<feature type="domain" description="Reverse transcriptase RNase H-like" evidence="7">
    <location>
        <begin position="84"/>
        <end position="184"/>
    </location>
</feature>
<dbReference type="FunFam" id="3.30.70.270:FF:000026">
    <property type="entry name" value="Transposon Ty3-G Gag-Pol polyprotein"/>
    <property type="match status" value="1"/>
</dbReference>
<dbReference type="InterPro" id="IPR041373">
    <property type="entry name" value="RT_RNaseH"/>
</dbReference>
<evidence type="ECO:0000256" key="4">
    <source>
        <dbReference type="ARBA" id="ARBA00022759"/>
    </source>
</evidence>
<keyword evidence="5" id="KW-0378">Hydrolase</keyword>
<organism evidence="8 9">
    <name type="scientific">Popillia japonica</name>
    <name type="common">Japanese beetle</name>
    <dbReference type="NCBI Taxonomy" id="7064"/>
    <lineage>
        <taxon>Eukaryota</taxon>
        <taxon>Metazoa</taxon>
        <taxon>Ecdysozoa</taxon>
        <taxon>Arthropoda</taxon>
        <taxon>Hexapoda</taxon>
        <taxon>Insecta</taxon>
        <taxon>Pterygota</taxon>
        <taxon>Neoptera</taxon>
        <taxon>Endopterygota</taxon>
        <taxon>Coleoptera</taxon>
        <taxon>Polyphaga</taxon>
        <taxon>Scarabaeiformia</taxon>
        <taxon>Scarabaeidae</taxon>
        <taxon>Rutelinae</taxon>
        <taxon>Popillia</taxon>
    </lineage>
</organism>
<protein>
    <submittedName>
        <fullName evidence="8">RNase H-like domain found in reverse transcriptase</fullName>
    </submittedName>
</protein>
<keyword evidence="1" id="KW-0808">Transferase</keyword>
<reference evidence="8 9" key="1">
    <citation type="journal article" date="2024" name="BMC Genomics">
        <title>De novo assembly and annotation of Popillia japonica's genome with initial clues to its potential as an invasive pest.</title>
        <authorList>
            <person name="Cucini C."/>
            <person name="Boschi S."/>
            <person name="Funari R."/>
            <person name="Cardaioli E."/>
            <person name="Iannotti N."/>
            <person name="Marturano G."/>
            <person name="Paoli F."/>
            <person name="Bruttini M."/>
            <person name="Carapelli A."/>
            <person name="Frati F."/>
            <person name="Nardi F."/>
        </authorList>
    </citation>
    <scope>NUCLEOTIDE SEQUENCE [LARGE SCALE GENOMIC DNA]</scope>
    <source>
        <strain evidence="8">DMR45628</strain>
    </source>
</reference>
<evidence type="ECO:0000256" key="6">
    <source>
        <dbReference type="ARBA" id="ARBA00022918"/>
    </source>
</evidence>
<dbReference type="CDD" id="cd09274">
    <property type="entry name" value="RNase_HI_RT_Ty3"/>
    <property type="match status" value="1"/>
</dbReference>
<dbReference type="AlphaFoldDB" id="A0AAW1HRN9"/>
<evidence type="ECO:0000256" key="1">
    <source>
        <dbReference type="ARBA" id="ARBA00022679"/>
    </source>
</evidence>
<sequence length="218" mass="25539">MKPDQERVKGIQDLGAPSNKKDLQKNLGIINFLRNFIPNLSEIISPFRDLLKNDVEWLWTQKHQELLDKIKSIISNATILVPFDPKKQIEIQCDASKDALGCSLMQDGKPVLYASRSLSQTETNYAQIEKELLAVVFACNKLHNYIYGYNVKIYTDHQPLISLIRKDIEKIKNNRLRHLRMKLLLYDYELNHHQDQKCMRLIYCLEILLKEIIQIFSI</sequence>
<evidence type="ECO:0000313" key="8">
    <source>
        <dbReference type="EMBL" id="KAK9679098.1"/>
    </source>
</evidence>
<accession>A0AAW1HRN9</accession>
<dbReference type="Proteomes" id="UP001458880">
    <property type="component" value="Unassembled WGS sequence"/>
</dbReference>
<dbReference type="GO" id="GO:0016787">
    <property type="term" value="F:hydrolase activity"/>
    <property type="evidence" value="ECO:0007669"/>
    <property type="project" value="UniProtKB-KW"/>
</dbReference>
<evidence type="ECO:0000259" key="7">
    <source>
        <dbReference type="Pfam" id="PF17917"/>
    </source>
</evidence>
<dbReference type="PANTHER" id="PTHR37984:SF8">
    <property type="entry name" value="CCHC-TYPE DOMAIN-CONTAINING PROTEIN"/>
    <property type="match status" value="1"/>
</dbReference>
<dbReference type="FunFam" id="3.10.20.370:FF:000001">
    <property type="entry name" value="Retrovirus-related Pol polyprotein from transposon 17.6-like protein"/>
    <property type="match status" value="1"/>
</dbReference>
<evidence type="ECO:0000256" key="3">
    <source>
        <dbReference type="ARBA" id="ARBA00022722"/>
    </source>
</evidence>
<dbReference type="InterPro" id="IPR043128">
    <property type="entry name" value="Rev_trsase/Diguanyl_cyclase"/>
</dbReference>
<name>A0AAW1HRN9_POPJA</name>
<evidence type="ECO:0000256" key="2">
    <source>
        <dbReference type="ARBA" id="ARBA00022695"/>
    </source>
</evidence>
<dbReference type="InterPro" id="IPR050951">
    <property type="entry name" value="Retrovirus_Pol_polyprotein"/>
</dbReference>
<evidence type="ECO:0000256" key="5">
    <source>
        <dbReference type="ARBA" id="ARBA00022801"/>
    </source>
</evidence>
<dbReference type="InterPro" id="IPR043502">
    <property type="entry name" value="DNA/RNA_pol_sf"/>
</dbReference>
<keyword evidence="2" id="KW-0548">Nucleotidyltransferase</keyword>
<dbReference type="SUPFAM" id="SSF56672">
    <property type="entry name" value="DNA/RNA polymerases"/>
    <property type="match status" value="1"/>
</dbReference>
<dbReference type="Pfam" id="PF17917">
    <property type="entry name" value="RT_RNaseH"/>
    <property type="match status" value="1"/>
</dbReference>
<evidence type="ECO:0000313" key="9">
    <source>
        <dbReference type="Proteomes" id="UP001458880"/>
    </source>
</evidence>
<keyword evidence="4" id="KW-0255">Endonuclease</keyword>
<keyword evidence="3" id="KW-0540">Nuclease</keyword>
<dbReference type="GO" id="GO:0003964">
    <property type="term" value="F:RNA-directed DNA polymerase activity"/>
    <property type="evidence" value="ECO:0007669"/>
    <property type="project" value="UniProtKB-KW"/>
</dbReference>
<dbReference type="Gene3D" id="3.30.70.270">
    <property type="match status" value="1"/>
</dbReference>
<dbReference type="GO" id="GO:0004519">
    <property type="term" value="F:endonuclease activity"/>
    <property type="evidence" value="ECO:0007669"/>
    <property type="project" value="UniProtKB-KW"/>
</dbReference>
<dbReference type="EMBL" id="JASPKY010001093">
    <property type="protein sequence ID" value="KAK9679098.1"/>
    <property type="molecule type" value="Genomic_DNA"/>
</dbReference>